<proteinExistence type="predicted"/>
<dbReference type="SUPFAM" id="SSF51730">
    <property type="entry name" value="FAD-linked oxidoreductase"/>
    <property type="match status" value="1"/>
</dbReference>
<evidence type="ECO:0000259" key="2">
    <source>
        <dbReference type="Pfam" id="PF01619"/>
    </source>
</evidence>
<feature type="domain" description="Proline dehydrogenase" evidence="2">
    <location>
        <begin position="82"/>
        <end position="379"/>
    </location>
</feature>
<dbReference type="InterPro" id="IPR015659">
    <property type="entry name" value="Proline_oxidase"/>
</dbReference>
<evidence type="ECO:0000313" key="3">
    <source>
        <dbReference type="EMBL" id="MDN4166504.1"/>
    </source>
</evidence>
<dbReference type="PANTHER" id="PTHR13914:SF0">
    <property type="entry name" value="PROLINE DEHYDROGENASE 1, MITOCHONDRIAL"/>
    <property type="match status" value="1"/>
</dbReference>
<gene>
    <name evidence="3" type="ORF">QWY31_13420</name>
</gene>
<accession>A0ABT8F803</accession>
<comment type="caution">
    <text evidence="3">The sequence shown here is derived from an EMBL/GenBank/DDBJ whole genome shotgun (WGS) entry which is preliminary data.</text>
</comment>
<dbReference type="Gene3D" id="3.20.20.220">
    <property type="match status" value="1"/>
</dbReference>
<organism evidence="3 4">
    <name type="scientific">Shiella aurantiaca</name>
    <dbReference type="NCBI Taxonomy" id="3058365"/>
    <lineage>
        <taxon>Bacteria</taxon>
        <taxon>Pseudomonadati</taxon>
        <taxon>Bacteroidota</taxon>
        <taxon>Cytophagia</taxon>
        <taxon>Cytophagales</taxon>
        <taxon>Shiellaceae</taxon>
        <taxon>Shiella</taxon>
    </lineage>
</organism>
<name>A0ABT8F803_9BACT</name>
<dbReference type="RefSeq" id="WP_320005041.1">
    <property type="nucleotide sequence ID" value="NZ_JAUHJS010000007.1"/>
</dbReference>
<keyword evidence="4" id="KW-1185">Reference proteome</keyword>
<dbReference type="EMBL" id="JAUHJS010000007">
    <property type="protein sequence ID" value="MDN4166504.1"/>
    <property type="molecule type" value="Genomic_DNA"/>
</dbReference>
<sequence>MDTITEPRLSFDDTSIGFSGKSNKELTKTYWIFAAMNNNAVVSIGTSLLKWALNWHLPVKPIIKYTVFEHFCGGESIEDSRKAVKELQKYHIGTILDYSVEGAQTESGFDATTQEILRTIEEAKGKKELPFCVFKVTGIASTPLLEKVQAKKELTEAENLAFAKVEQRVDTICKAAYEADVRILIDGEESWIQDPIDALAYEMMKRYNKQKAIVFNTYQMYRHEMLANLRKGFQTAAMNEVWLGAKLVRGAYMEKERERASEMGYTDPIQPNKEATDRDYNEALKFCLDNKQRVALVSGSHNEYSNYLLATLMEKHSLQPNYPNIWFAQLYGMSDNISYNLANAGYNVAKYVPYGPVAAVMPYLIRRAEENTSIAGQSSREFLLVKKEKQRRRQAS</sequence>
<evidence type="ECO:0000256" key="1">
    <source>
        <dbReference type="ARBA" id="ARBA00023002"/>
    </source>
</evidence>
<dbReference type="PANTHER" id="PTHR13914">
    <property type="entry name" value="PROLINE OXIDASE"/>
    <property type="match status" value="1"/>
</dbReference>
<dbReference type="InterPro" id="IPR002872">
    <property type="entry name" value="Proline_DH_dom"/>
</dbReference>
<evidence type="ECO:0000313" key="4">
    <source>
        <dbReference type="Proteomes" id="UP001168552"/>
    </source>
</evidence>
<protein>
    <submittedName>
        <fullName evidence="3">Proline dehydrogenase family protein</fullName>
    </submittedName>
</protein>
<dbReference type="InterPro" id="IPR029041">
    <property type="entry name" value="FAD-linked_oxidoreductase-like"/>
</dbReference>
<dbReference type="Pfam" id="PF01619">
    <property type="entry name" value="Pro_dh"/>
    <property type="match status" value="1"/>
</dbReference>
<reference evidence="3" key="1">
    <citation type="submission" date="2023-06" db="EMBL/GenBank/DDBJ databases">
        <title>Cytophagales bacterium Strain LB-30, isolated from soil.</title>
        <authorList>
            <person name="Liu B."/>
        </authorList>
    </citation>
    <scope>NUCLEOTIDE SEQUENCE</scope>
    <source>
        <strain evidence="3">LB-30</strain>
    </source>
</reference>
<keyword evidence="1" id="KW-0560">Oxidoreductase</keyword>
<dbReference type="Proteomes" id="UP001168552">
    <property type="component" value="Unassembled WGS sequence"/>
</dbReference>